<dbReference type="Proteomes" id="UP000323454">
    <property type="component" value="Unassembled WGS sequence"/>
</dbReference>
<feature type="domain" description="PucR C-terminal helix-turn-helix" evidence="2">
    <location>
        <begin position="440"/>
        <end position="497"/>
    </location>
</feature>
<evidence type="ECO:0000313" key="3">
    <source>
        <dbReference type="EMBL" id="KAA2267208.1"/>
    </source>
</evidence>
<keyword evidence="4" id="KW-1185">Reference proteome</keyword>
<gene>
    <name evidence="3" type="ORF">F0L68_00815</name>
</gene>
<dbReference type="EMBL" id="VUOB01000001">
    <property type="protein sequence ID" value="KAA2267208.1"/>
    <property type="molecule type" value="Genomic_DNA"/>
</dbReference>
<evidence type="ECO:0000259" key="1">
    <source>
        <dbReference type="Pfam" id="PF07905"/>
    </source>
</evidence>
<evidence type="ECO:0000259" key="2">
    <source>
        <dbReference type="Pfam" id="PF13556"/>
    </source>
</evidence>
<dbReference type="Gene3D" id="1.10.10.2840">
    <property type="entry name" value="PucR C-terminal helix-turn-helix domain"/>
    <property type="match status" value="1"/>
</dbReference>
<reference evidence="3 4" key="2">
    <citation type="submission" date="2019-09" db="EMBL/GenBank/DDBJ databases">
        <authorList>
            <person name="Jin C."/>
        </authorList>
    </citation>
    <scope>NUCLEOTIDE SEQUENCE [LARGE SCALE GENOMIC DNA]</scope>
    <source>
        <strain evidence="3 4">AN110305</strain>
    </source>
</reference>
<protein>
    <submittedName>
        <fullName evidence="3">PucR family transcriptional regulator</fullName>
    </submittedName>
</protein>
<dbReference type="InterPro" id="IPR025736">
    <property type="entry name" value="PucR_C-HTH_dom"/>
</dbReference>
<dbReference type="OrthoDB" id="8450798at2"/>
<evidence type="ECO:0000313" key="4">
    <source>
        <dbReference type="Proteomes" id="UP000323454"/>
    </source>
</evidence>
<dbReference type="InterPro" id="IPR012914">
    <property type="entry name" value="PucR_dom"/>
</dbReference>
<dbReference type="InterPro" id="IPR051448">
    <property type="entry name" value="CdaR-like_regulators"/>
</dbReference>
<dbReference type="RefSeq" id="WP_149847517.1">
    <property type="nucleotide sequence ID" value="NZ_VUOB01000001.1"/>
</dbReference>
<comment type="caution">
    <text evidence="3">The sequence shown here is derived from an EMBL/GenBank/DDBJ whole genome shotgun (WGS) entry which is preliminary data.</text>
</comment>
<dbReference type="Pfam" id="PF13556">
    <property type="entry name" value="HTH_30"/>
    <property type="match status" value="1"/>
</dbReference>
<organism evidence="3 4">
    <name type="scientific">Solihabitans fulvus</name>
    <dbReference type="NCBI Taxonomy" id="1892852"/>
    <lineage>
        <taxon>Bacteria</taxon>
        <taxon>Bacillati</taxon>
        <taxon>Actinomycetota</taxon>
        <taxon>Actinomycetes</taxon>
        <taxon>Pseudonocardiales</taxon>
        <taxon>Pseudonocardiaceae</taxon>
        <taxon>Solihabitans</taxon>
    </lineage>
</organism>
<proteinExistence type="predicted"/>
<dbReference type="PANTHER" id="PTHR33744">
    <property type="entry name" value="CARBOHYDRATE DIACID REGULATOR"/>
    <property type="match status" value="1"/>
</dbReference>
<dbReference type="PANTHER" id="PTHR33744:SF1">
    <property type="entry name" value="DNA-BINDING TRANSCRIPTIONAL ACTIVATOR ADER"/>
    <property type="match status" value="1"/>
</dbReference>
<feature type="domain" description="Purine catabolism PurC-like" evidence="1">
    <location>
        <begin position="7"/>
        <end position="122"/>
    </location>
</feature>
<dbReference type="Pfam" id="PF07905">
    <property type="entry name" value="PucR"/>
    <property type="match status" value="1"/>
</dbReference>
<name>A0A5B2XTG5_9PSEU</name>
<sequence length="509" mass="53355">MTLRALLADPAMGLVAHFGGEVTDRPVSWVHGSELLDPTPFLTGGELLLTTGLCLPAEDAGECRAFVRRLADADVAGLGFGVGLSHARVPAVLADAATEAGLPLIEVPRQTPFIAISKAVSMAVAAEQYAALVRTSQAQRELARAAVTGPGPAGVVRRLAHLVDGWVLLLDAAGQVIHAEPSRAADRLPELRPEVDRLRRQGGPASTAFACADAHVWAQTLGNGARWVLAVGRPLTAPQADQHLVHTAAALLTMGLARSHAVRAAHARLHTGLFRLLLAGQTELVREAAGDVWGPLPAPPVRVFALAGTASARRAALDLLDAEAARSDGPALVATLDGTVLVLAGADGAAADRVSRLPERVPALRVGVSEPVDYGRFAEGHRQATQAAAAAVRHDRPVTGFADLAGAGVLSLLPADAAGAFAESLLAPLVRHDREHGGTLLASLRVWLEQLGQWDPAAARLGVHRHTLRNRMRRVEQLTGRGLDSPGVRAELWLALQLLPTEQERAEPG</sequence>
<dbReference type="AlphaFoldDB" id="A0A5B2XTG5"/>
<reference evidence="3 4" key="1">
    <citation type="submission" date="2019-09" db="EMBL/GenBank/DDBJ databases">
        <title>Goodfellowia gen. nov., a new genus of the Pseudonocardineae related to Actinoalloteichus, containing Goodfellowia coeruleoviolacea gen. nov., comb. nov. gen. nov., comb. nov.</title>
        <authorList>
            <person name="Labeda D."/>
        </authorList>
    </citation>
    <scope>NUCLEOTIDE SEQUENCE [LARGE SCALE GENOMIC DNA]</scope>
    <source>
        <strain evidence="3 4">AN110305</strain>
    </source>
</reference>
<dbReference type="InterPro" id="IPR042070">
    <property type="entry name" value="PucR_C-HTH_sf"/>
</dbReference>
<accession>A0A5B2XTG5</accession>